<evidence type="ECO:0000313" key="2">
    <source>
        <dbReference type="EMBL" id="APU00710.1"/>
    </source>
</evidence>
<dbReference type="InterPro" id="IPR006640">
    <property type="entry name" value="SprT-like_domain"/>
</dbReference>
<reference evidence="2 3" key="1">
    <citation type="journal article" date="2017" name="Sci. Rep.">
        <title>Characterization and diversity of phages infecting Aeromonas salmonicida subsp. salmonicida.</title>
        <authorList>
            <person name="Vincent A.T."/>
            <person name="Paquet V.E."/>
            <person name="Bernatchez A."/>
            <person name="Tremblay D.M."/>
            <person name="Moineau S."/>
            <person name="Charette S.J."/>
        </authorList>
    </citation>
    <scope>NUCLEOTIDE SEQUENCE [LARGE SCALE GENOMIC DNA]</scope>
</reference>
<dbReference type="EMBL" id="KY290948">
    <property type="protein sequence ID" value="APU00710.1"/>
    <property type="molecule type" value="Genomic_DNA"/>
</dbReference>
<dbReference type="Pfam" id="PF10263">
    <property type="entry name" value="SprT-like"/>
    <property type="match status" value="1"/>
</dbReference>
<feature type="domain" description="SprT-like" evidence="1">
    <location>
        <begin position="25"/>
        <end position="104"/>
    </location>
</feature>
<evidence type="ECO:0000313" key="3">
    <source>
        <dbReference type="Proteomes" id="UP000222894"/>
    </source>
</evidence>
<dbReference type="Proteomes" id="UP000222894">
    <property type="component" value="Genome"/>
</dbReference>
<name>A0A219Y9S5_9CAUD</name>
<evidence type="ECO:0000259" key="1">
    <source>
        <dbReference type="Pfam" id="PF10263"/>
    </source>
</evidence>
<proteinExistence type="predicted"/>
<accession>A0A219Y9S5</accession>
<dbReference type="GO" id="GO:0006950">
    <property type="term" value="P:response to stress"/>
    <property type="evidence" value="ECO:0007669"/>
    <property type="project" value="UniProtKB-ARBA"/>
</dbReference>
<organism evidence="2 3">
    <name type="scientific">Aeromonas phage 44RR2.8t.2</name>
    <dbReference type="NCBI Taxonomy" id="1932900"/>
    <lineage>
        <taxon>Viruses</taxon>
        <taxon>Duplodnaviria</taxon>
        <taxon>Heunggongvirae</taxon>
        <taxon>Uroviricota</taxon>
        <taxon>Caudoviricetes</taxon>
        <taxon>Pantevenvirales</taxon>
        <taxon>Straboviridae</taxon>
        <taxon>Biquartavirus</taxon>
        <taxon>Biquartavirus 44RR2</taxon>
    </lineage>
</organism>
<dbReference type="Gene3D" id="3.30.2010.10">
    <property type="entry name" value="Metalloproteases ('zincins'), catalytic domain"/>
    <property type="match status" value="1"/>
</dbReference>
<sequence>MLSAALKAKIREYYEERVKHIRDNNIVNVTTPTYKLVFTKHKGYVGQCHYAKREIRISELLNRSATWECIKDTINHELAHWATPGHSHDVVWQQMAIRLGAMPQTRVAIGDLQRPFIIECRGEVVGYSDVLRTGEDAAGRYIKRRKRETFGNLVYKPNPDYIDNSNWCEPDVDQKKPVKKTNKIIEDFLSDI</sequence>
<protein>
    <recommendedName>
        <fullName evidence="1">SprT-like domain-containing protein</fullName>
    </recommendedName>
</protein>